<protein>
    <recommendedName>
        <fullName evidence="3">DUF4256 domain-containing protein</fullName>
    </recommendedName>
</protein>
<proteinExistence type="predicted"/>
<dbReference type="RefSeq" id="WP_073372543.1">
    <property type="nucleotide sequence ID" value="NZ_CP017813.1"/>
</dbReference>
<reference evidence="2" key="1">
    <citation type="submission" date="2016-10" db="EMBL/GenBank/DDBJ databases">
        <authorList>
            <person name="Beylefeld A."/>
            <person name="Abolnik C."/>
        </authorList>
    </citation>
    <scope>NUCLEOTIDE SEQUENCE [LARGE SCALE GENOMIC DNA]</scope>
    <source>
        <strain evidence="2">B359_6</strain>
    </source>
</reference>
<accession>A0A1L4FSF9</accession>
<dbReference type="STRING" id="48003.BLA55_02625"/>
<dbReference type="AlphaFoldDB" id="A0A1L4FSF9"/>
<dbReference type="InterPro" id="IPR025352">
    <property type="entry name" value="DUF4256"/>
</dbReference>
<name>A0A1L4FSF9_9BACT</name>
<keyword evidence="2" id="KW-1185">Reference proteome</keyword>
<dbReference type="KEGG" id="mpul:BLA55_02625"/>
<evidence type="ECO:0008006" key="3">
    <source>
        <dbReference type="Google" id="ProtNLM"/>
    </source>
</evidence>
<dbReference type="Pfam" id="PF14066">
    <property type="entry name" value="DUF4256"/>
    <property type="match status" value="1"/>
</dbReference>
<gene>
    <name evidence="1" type="ORF">BLA55_02625</name>
</gene>
<dbReference type="OrthoDB" id="8442276at2"/>
<sequence length="172" mass="20298">MNSILQKLIPLINPQSNWNDTHTKKLESILESKTNLISQIERALEFLESPELIQYQNELYLVEMSIESPQRRSFCYDKQARIERKKFPPENSAQEWCIKNGVELVDKEFYFYLQELKDIDLKTSSWLKAPKEIRALGGAIFGDKRYNQAFIYHNSADSYYSARGFRVYLKLT</sequence>
<dbReference type="Proteomes" id="UP000184322">
    <property type="component" value="Chromosome"/>
</dbReference>
<dbReference type="EMBL" id="CP017813">
    <property type="protein sequence ID" value="APJ38540.1"/>
    <property type="molecule type" value="Genomic_DNA"/>
</dbReference>
<evidence type="ECO:0000313" key="1">
    <source>
        <dbReference type="EMBL" id="APJ38540.1"/>
    </source>
</evidence>
<evidence type="ECO:0000313" key="2">
    <source>
        <dbReference type="Proteomes" id="UP000184322"/>
    </source>
</evidence>
<organism evidence="1 2">
    <name type="scientific">Mycoplasmopsis pullorum</name>
    <dbReference type="NCBI Taxonomy" id="48003"/>
    <lineage>
        <taxon>Bacteria</taxon>
        <taxon>Bacillati</taxon>
        <taxon>Mycoplasmatota</taxon>
        <taxon>Mycoplasmoidales</taxon>
        <taxon>Metamycoplasmataceae</taxon>
        <taxon>Mycoplasmopsis</taxon>
    </lineage>
</organism>